<dbReference type="PANTHER" id="PTHR43975">
    <property type="entry name" value="ZGC:101858"/>
    <property type="match status" value="1"/>
</dbReference>
<dbReference type="EMBL" id="FNSA01000003">
    <property type="protein sequence ID" value="SED26955.1"/>
    <property type="molecule type" value="Genomic_DNA"/>
</dbReference>
<dbReference type="InterPro" id="IPR036291">
    <property type="entry name" value="NAD(P)-bd_dom_sf"/>
</dbReference>
<dbReference type="STRING" id="57704.SAMN04489793_4487"/>
<gene>
    <name evidence="2" type="ORF">SAMN04489793_4487</name>
</gene>
<dbReference type="AlphaFoldDB" id="A0A1H4ZAN5"/>
<organism evidence="2 3">
    <name type="scientific">Tsukamurella tyrosinosolvens</name>
    <dbReference type="NCBI Taxonomy" id="57704"/>
    <lineage>
        <taxon>Bacteria</taxon>
        <taxon>Bacillati</taxon>
        <taxon>Actinomycetota</taxon>
        <taxon>Actinomycetes</taxon>
        <taxon>Mycobacteriales</taxon>
        <taxon>Tsukamurellaceae</taxon>
        <taxon>Tsukamurella</taxon>
    </lineage>
</organism>
<name>A0A1H4ZAN5_TSUTY</name>
<dbReference type="GO" id="GO:0016491">
    <property type="term" value="F:oxidoreductase activity"/>
    <property type="evidence" value="ECO:0007669"/>
    <property type="project" value="UniProtKB-KW"/>
</dbReference>
<evidence type="ECO:0000313" key="2">
    <source>
        <dbReference type="EMBL" id="SED26955.1"/>
    </source>
</evidence>
<dbReference type="FunFam" id="3.40.50.720:FF:000084">
    <property type="entry name" value="Short-chain dehydrogenase reductase"/>
    <property type="match status" value="1"/>
</dbReference>
<protein>
    <submittedName>
        <fullName evidence="2">NAD(P)-dependent dehydrogenase, short-chain alcohol dehydrogenase family</fullName>
    </submittedName>
</protein>
<dbReference type="OrthoDB" id="3676637at2"/>
<dbReference type="PANTHER" id="PTHR43975:SF2">
    <property type="entry name" value="EG:BACR7A4.14 PROTEIN-RELATED"/>
    <property type="match status" value="1"/>
</dbReference>
<dbReference type="InterPro" id="IPR002347">
    <property type="entry name" value="SDR_fam"/>
</dbReference>
<reference evidence="3" key="1">
    <citation type="submission" date="2016-10" db="EMBL/GenBank/DDBJ databases">
        <authorList>
            <person name="Varghese N."/>
            <person name="Submissions S."/>
        </authorList>
    </citation>
    <scope>NUCLEOTIDE SEQUENCE [LARGE SCALE GENOMIC DNA]</scope>
    <source>
        <strain evidence="3">DSM 44234</strain>
    </source>
</reference>
<evidence type="ECO:0000256" key="1">
    <source>
        <dbReference type="ARBA" id="ARBA00023002"/>
    </source>
</evidence>
<dbReference type="RefSeq" id="WP_068741634.1">
    <property type="nucleotide sequence ID" value="NZ_CBDRGN010000006.1"/>
</dbReference>
<proteinExistence type="predicted"/>
<dbReference type="SUPFAM" id="SSF51735">
    <property type="entry name" value="NAD(P)-binding Rossmann-fold domains"/>
    <property type="match status" value="1"/>
</dbReference>
<dbReference type="PRINTS" id="PR00081">
    <property type="entry name" value="GDHRDH"/>
</dbReference>
<dbReference type="Proteomes" id="UP000182241">
    <property type="component" value="Unassembled WGS sequence"/>
</dbReference>
<accession>A0A1H4ZAN5</accession>
<keyword evidence="1" id="KW-0560">Oxidoreductase</keyword>
<dbReference type="Pfam" id="PF13561">
    <property type="entry name" value="adh_short_C2"/>
    <property type="match status" value="1"/>
</dbReference>
<dbReference type="Gene3D" id="3.40.50.720">
    <property type="entry name" value="NAD(P)-binding Rossmann-like Domain"/>
    <property type="match status" value="1"/>
</dbReference>
<keyword evidence="3" id="KW-1185">Reference proteome</keyword>
<evidence type="ECO:0000313" key="3">
    <source>
        <dbReference type="Proteomes" id="UP000182241"/>
    </source>
</evidence>
<sequence>MDLDLHERAFVVSGASSGIGLATAQRLVREGARVCCFARDLDHLTAAFADTVTPHDQLLLLAGDARRPEDVGAIVESAVRTFGGVHGVVANAGAGVTAGVDADSEVWREQFTVKVGAAMALVRAARPHLVDTQGAIVLVNGASAHHPSPELAPVGAARSALANYAATLSADLAPDGVRVVAVNVGVIETARQRERYERSGATTEYADWCRAEALRRSIPLQRMGRPDEVGDTIAFLLSDRSSYTTGTSIDISGGLDART</sequence>